<keyword evidence="3" id="KW-0805">Transcription regulation</keyword>
<feature type="domain" description="PAS" evidence="7">
    <location>
        <begin position="10"/>
        <end position="58"/>
    </location>
</feature>
<dbReference type="OrthoDB" id="9771372at2"/>
<dbReference type="InterPro" id="IPR009057">
    <property type="entry name" value="Homeodomain-like_sf"/>
</dbReference>
<keyword evidence="9" id="KW-1185">Reference proteome</keyword>
<dbReference type="CDD" id="cd00009">
    <property type="entry name" value="AAA"/>
    <property type="match status" value="1"/>
</dbReference>
<dbReference type="InterPro" id="IPR013656">
    <property type="entry name" value="PAS_4"/>
</dbReference>
<dbReference type="SUPFAM" id="SSF52540">
    <property type="entry name" value="P-loop containing nucleoside triphosphate hydrolases"/>
    <property type="match status" value="1"/>
</dbReference>
<dbReference type="PANTHER" id="PTHR32071">
    <property type="entry name" value="TRANSCRIPTIONAL REGULATORY PROTEIN"/>
    <property type="match status" value="1"/>
</dbReference>
<dbReference type="NCBIfam" id="TIGR00229">
    <property type="entry name" value="sensory_box"/>
    <property type="match status" value="1"/>
</dbReference>
<evidence type="ECO:0000313" key="9">
    <source>
        <dbReference type="Proteomes" id="UP000530514"/>
    </source>
</evidence>
<dbReference type="InterPro" id="IPR000014">
    <property type="entry name" value="PAS"/>
</dbReference>
<evidence type="ECO:0000256" key="3">
    <source>
        <dbReference type="ARBA" id="ARBA00023015"/>
    </source>
</evidence>
<dbReference type="PRINTS" id="PR01590">
    <property type="entry name" value="HTHFIS"/>
</dbReference>
<dbReference type="GO" id="GO:0006355">
    <property type="term" value="P:regulation of DNA-templated transcription"/>
    <property type="evidence" value="ECO:0007669"/>
    <property type="project" value="InterPro"/>
</dbReference>
<evidence type="ECO:0000256" key="4">
    <source>
        <dbReference type="ARBA" id="ARBA00023125"/>
    </source>
</evidence>
<reference evidence="8 9" key="1">
    <citation type="submission" date="2020-07" db="EMBL/GenBank/DDBJ databases">
        <authorList>
            <person name="Feng H."/>
        </authorList>
    </citation>
    <scope>NUCLEOTIDE SEQUENCE [LARGE SCALE GENOMIC DNA]</scope>
    <source>
        <strain evidence="9">s-11</strain>
    </source>
</reference>
<sequence>MPMRNEPDLTREIVYEFLECLDEGIHIVNADGITVFYNRVASRLDGLSIKEVMGMHVLDAFPSLTKKTSTLLKVLKTGEPIAEQHQTYMNRKGKQISTINRTIPLRSEGKIVGAAEISKDITQIKELAEQVLQLQERIREPRSRKAQKESAYYCFEQIVTQNSLMLREIEKAKRAARTDSPVLVVGETGTGKELFVQSIHRDSPRMGRPFIAQNCAAIPSTLLEGILFGTAKGAFTGAEDRPGLFELADGGTLFLDEIHAMPIDLQAKLLRVLEDGGVRRVGGTRFHSVDVRIIVATNEDPLESIEKGRLRRDLFHRIHVVGLYLPPLRERKEDIECLTHYFFRKLKGQLPTTVEEIADEVMEAFFHYDWPGNVRELEHTLEGALNLAEGKAVKLEHLPPHMQKKQKKEMLPLPGLDGKSLREVLGELEQKLICLALEESGGNVLKAAKLLGIPRQTLQYKLKKREG</sequence>
<dbReference type="InterPro" id="IPR027417">
    <property type="entry name" value="P-loop_NTPase"/>
</dbReference>
<dbReference type="InterPro" id="IPR002078">
    <property type="entry name" value="Sigma_54_int"/>
</dbReference>
<evidence type="ECO:0000256" key="5">
    <source>
        <dbReference type="ARBA" id="ARBA00023163"/>
    </source>
</evidence>
<dbReference type="PROSITE" id="PS00675">
    <property type="entry name" value="SIGMA54_INTERACT_1"/>
    <property type="match status" value="1"/>
</dbReference>
<dbReference type="PROSITE" id="PS00688">
    <property type="entry name" value="SIGMA54_INTERACT_3"/>
    <property type="match status" value="1"/>
</dbReference>
<keyword evidence="1" id="KW-0547">Nucleotide-binding</keyword>
<accession>A0A7W2AH76</accession>
<proteinExistence type="predicted"/>
<evidence type="ECO:0000259" key="7">
    <source>
        <dbReference type="PROSITE" id="PS50112"/>
    </source>
</evidence>
<dbReference type="InterPro" id="IPR058031">
    <property type="entry name" value="AAA_lid_NorR"/>
</dbReference>
<dbReference type="Gene3D" id="3.30.450.20">
    <property type="entry name" value="PAS domain"/>
    <property type="match status" value="1"/>
</dbReference>
<evidence type="ECO:0000259" key="6">
    <source>
        <dbReference type="PROSITE" id="PS50045"/>
    </source>
</evidence>
<dbReference type="Pfam" id="PF25601">
    <property type="entry name" value="AAA_lid_14"/>
    <property type="match status" value="1"/>
</dbReference>
<dbReference type="Pfam" id="PF00158">
    <property type="entry name" value="Sigma54_activat"/>
    <property type="match status" value="1"/>
</dbReference>
<gene>
    <name evidence="8" type="ORF">H1164_03105</name>
</gene>
<dbReference type="PANTHER" id="PTHR32071:SF74">
    <property type="entry name" value="TRANSCRIPTIONAL ACTIVATOR ROCR"/>
    <property type="match status" value="1"/>
</dbReference>
<dbReference type="SMART" id="SM00382">
    <property type="entry name" value="AAA"/>
    <property type="match status" value="1"/>
</dbReference>
<dbReference type="FunFam" id="3.40.50.300:FF:000006">
    <property type="entry name" value="DNA-binding transcriptional regulator NtrC"/>
    <property type="match status" value="1"/>
</dbReference>
<dbReference type="SUPFAM" id="SSF55785">
    <property type="entry name" value="PYP-like sensor domain (PAS domain)"/>
    <property type="match status" value="1"/>
</dbReference>
<dbReference type="InterPro" id="IPR035965">
    <property type="entry name" value="PAS-like_dom_sf"/>
</dbReference>
<dbReference type="Pfam" id="PF02954">
    <property type="entry name" value="HTH_8"/>
    <property type="match status" value="1"/>
</dbReference>
<dbReference type="InterPro" id="IPR025944">
    <property type="entry name" value="Sigma_54_int_dom_CS"/>
</dbReference>
<dbReference type="EMBL" id="JACEIP010000003">
    <property type="protein sequence ID" value="MBA4541890.1"/>
    <property type="molecule type" value="Genomic_DNA"/>
</dbReference>
<keyword evidence="2" id="KW-0067">ATP-binding</keyword>
<feature type="domain" description="Sigma-54 factor interaction" evidence="6">
    <location>
        <begin position="158"/>
        <end position="386"/>
    </location>
</feature>
<dbReference type="InterPro" id="IPR025943">
    <property type="entry name" value="Sigma_54_int_dom_ATP-bd_2"/>
</dbReference>
<protein>
    <submittedName>
        <fullName evidence="8">Sigma-54-dependent Fis family transcriptional regulator</fullName>
    </submittedName>
</protein>
<evidence type="ECO:0000256" key="2">
    <source>
        <dbReference type="ARBA" id="ARBA00022840"/>
    </source>
</evidence>
<dbReference type="CDD" id="cd00130">
    <property type="entry name" value="PAS"/>
    <property type="match status" value="1"/>
</dbReference>
<dbReference type="InterPro" id="IPR025662">
    <property type="entry name" value="Sigma_54_int_dom_ATP-bd_1"/>
</dbReference>
<evidence type="ECO:0000256" key="1">
    <source>
        <dbReference type="ARBA" id="ARBA00022741"/>
    </source>
</evidence>
<dbReference type="Pfam" id="PF08448">
    <property type="entry name" value="PAS_4"/>
    <property type="match status" value="1"/>
</dbReference>
<dbReference type="Gene3D" id="3.40.50.300">
    <property type="entry name" value="P-loop containing nucleotide triphosphate hydrolases"/>
    <property type="match status" value="1"/>
</dbReference>
<dbReference type="GO" id="GO:0043565">
    <property type="term" value="F:sequence-specific DNA binding"/>
    <property type="evidence" value="ECO:0007669"/>
    <property type="project" value="InterPro"/>
</dbReference>
<name>A0A7W2AH76_9BACL</name>
<dbReference type="Gene3D" id="1.10.8.60">
    <property type="match status" value="1"/>
</dbReference>
<keyword evidence="5" id="KW-0804">Transcription</keyword>
<dbReference type="InterPro" id="IPR003593">
    <property type="entry name" value="AAA+_ATPase"/>
</dbReference>
<evidence type="ECO:0000313" key="8">
    <source>
        <dbReference type="EMBL" id="MBA4541890.1"/>
    </source>
</evidence>
<dbReference type="PROSITE" id="PS50045">
    <property type="entry name" value="SIGMA54_INTERACT_4"/>
    <property type="match status" value="1"/>
</dbReference>
<dbReference type="PROSITE" id="PS50112">
    <property type="entry name" value="PAS"/>
    <property type="match status" value="1"/>
</dbReference>
<dbReference type="InterPro" id="IPR002197">
    <property type="entry name" value="HTH_Fis"/>
</dbReference>
<dbReference type="Gene3D" id="1.10.10.60">
    <property type="entry name" value="Homeodomain-like"/>
    <property type="match status" value="1"/>
</dbReference>
<dbReference type="AlphaFoldDB" id="A0A7W2AH76"/>
<comment type="caution">
    <text evidence="8">The sequence shown here is derived from an EMBL/GenBank/DDBJ whole genome shotgun (WGS) entry which is preliminary data.</text>
</comment>
<keyword evidence="4" id="KW-0238">DNA-binding</keyword>
<dbReference type="SUPFAM" id="SSF46689">
    <property type="entry name" value="Homeodomain-like"/>
    <property type="match status" value="1"/>
</dbReference>
<dbReference type="GO" id="GO:0005524">
    <property type="term" value="F:ATP binding"/>
    <property type="evidence" value="ECO:0007669"/>
    <property type="project" value="UniProtKB-KW"/>
</dbReference>
<dbReference type="Proteomes" id="UP000530514">
    <property type="component" value="Unassembled WGS sequence"/>
</dbReference>
<dbReference type="PROSITE" id="PS00676">
    <property type="entry name" value="SIGMA54_INTERACT_2"/>
    <property type="match status" value="1"/>
</dbReference>
<organism evidence="8 9">
    <name type="scientific">Thermoactinomyces daqus</name>
    <dbReference type="NCBI Taxonomy" id="1329516"/>
    <lineage>
        <taxon>Bacteria</taxon>
        <taxon>Bacillati</taxon>
        <taxon>Bacillota</taxon>
        <taxon>Bacilli</taxon>
        <taxon>Bacillales</taxon>
        <taxon>Thermoactinomycetaceae</taxon>
        <taxon>Thermoactinomyces</taxon>
    </lineage>
</organism>